<gene>
    <name evidence="1" type="ORF">QFC24_002859</name>
</gene>
<protein>
    <submittedName>
        <fullName evidence="1">Uncharacterized protein</fullName>
    </submittedName>
</protein>
<sequence>MSVFCDAQAAASSPHQPLPLDPVPKTLQELIQQKERWSPTPRSYFNDHYNRNASHSPSPSPAKRRRVGKETNQYDTRPTSQEVFREASHFDGRREDQAVNWGLDEEVTAISFGNPESSRQDREDGTAGTEPDQSTSVETGRDGTRTTTTTGDWLSNETTGMFVDDLNLSAPAIEGANSSTSESLHLFQPALVDQYNVEPKVIKKDVVASAIPPHVPTRRQAVPLSPKQINVPETRTSRSLLHEPSLDNNHRAQGEENANAHDLSTTRNLHKALPAATKPKGSAVPDVFCSPMDIQAGTKSTIASSTRKLQKTVSAHTVKATFVKPALPALGGLRGPVHALDAIIQAQNLQSSSKKGPNALTAKRSVFYDVPSEDVKSLKRGASTSLMDTALSAAEDREGILSVRKKRRVDGSVTVADYITEKGGEERRKERVKQDSTATSKHQAQKASERVQLDDYKRSYTKAFPSFIFLFEIDADKAQVRELKEKIKRLGGATEEFLSKKITHYITAKDIGLATTVSASSQKPPSTASPFAPVNANLTNRRSLSSRVNGEARSLLKIAPGVAGSKESLMSPYKSPGLLENKSMSSVALQAQSLGIKVWSLSKLARVLSMLIDPESQASGKTQRDTDLSTLLEDERLHGTRERDAMAKRSDWHYFQESSNFLLVEDATGENRPLMYKVYDKPTAVQTPAWPVLYSTFLKPSRDVLNRSPTTRPDQLRDRAITLWIKREPYGEEKPPPLKSSSTLFDHAILAQKPVTRSVSLNNVAVSDTPRFHREDSVMPYAAASGNSVVLTSNIASTTSQRHNHSADFSAHGIPDYGKDKRIVQMNKRVQLLKGKASAQLAEKKQLEARKVLAEQNMTYGDELVQGLDTMEGESSFFEEGPSSRRSRQDSFSVGGTISTSFPRAASSLDVFGDGNAHQSMDELVREKVMKILDESRRPYELSFSQIRAMRLASRRKHEIERFDVEAPPKAGYCENCRSKYDSFEEHSRSRRHRKFAETIENFASLDQLLHLIRRPPPYAEYVDYGTLTPPSCPYEILASEDELAEELSEEDWVMFKAYYHSKLSMQHMEARQGAESRETSSP</sequence>
<evidence type="ECO:0000313" key="2">
    <source>
        <dbReference type="Proteomes" id="UP001234202"/>
    </source>
</evidence>
<organism evidence="1 2">
    <name type="scientific">Naganishia onofrii</name>
    <dbReference type="NCBI Taxonomy" id="1851511"/>
    <lineage>
        <taxon>Eukaryota</taxon>
        <taxon>Fungi</taxon>
        <taxon>Dikarya</taxon>
        <taxon>Basidiomycota</taxon>
        <taxon>Agaricomycotina</taxon>
        <taxon>Tremellomycetes</taxon>
        <taxon>Filobasidiales</taxon>
        <taxon>Filobasidiaceae</taxon>
        <taxon>Naganishia</taxon>
    </lineage>
</organism>
<accession>A0ACC2XLK2</accession>
<dbReference type="Proteomes" id="UP001234202">
    <property type="component" value="Unassembled WGS sequence"/>
</dbReference>
<evidence type="ECO:0000313" key="1">
    <source>
        <dbReference type="EMBL" id="KAJ9124930.1"/>
    </source>
</evidence>
<reference evidence="1" key="1">
    <citation type="submission" date="2023-04" db="EMBL/GenBank/DDBJ databases">
        <title>Draft Genome sequencing of Naganishia species isolated from polar environments using Oxford Nanopore Technology.</title>
        <authorList>
            <person name="Leo P."/>
            <person name="Venkateswaran K."/>
        </authorList>
    </citation>
    <scope>NUCLEOTIDE SEQUENCE</scope>
    <source>
        <strain evidence="1">DBVPG 5303</strain>
    </source>
</reference>
<comment type="caution">
    <text evidence="1">The sequence shown here is derived from an EMBL/GenBank/DDBJ whole genome shotgun (WGS) entry which is preliminary data.</text>
</comment>
<proteinExistence type="predicted"/>
<name>A0ACC2XLK2_9TREE</name>
<dbReference type="EMBL" id="JASBWV010000008">
    <property type="protein sequence ID" value="KAJ9124930.1"/>
    <property type="molecule type" value="Genomic_DNA"/>
</dbReference>
<keyword evidence="2" id="KW-1185">Reference proteome</keyword>